<keyword evidence="1" id="KW-0812">Transmembrane</keyword>
<sequence length="56" mass="5986">MSRHVYIRIAIAIILGIAAFICLATMNVSGLLLCGSLSAIMAQGARIAARRDREGR</sequence>
<evidence type="ECO:0000313" key="2">
    <source>
        <dbReference type="EMBL" id="HJG30982.1"/>
    </source>
</evidence>
<reference evidence="2" key="1">
    <citation type="journal article" date="2021" name="PeerJ">
        <title>Extensive microbial diversity within the chicken gut microbiome revealed by metagenomics and culture.</title>
        <authorList>
            <person name="Gilroy R."/>
            <person name="Ravi A."/>
            <person name="Getino M."/>
            <person name="Pursley I."/>
            <person name="Horton D.L."/>
            <person name="Alikhan N.F."/>
            <person name="Baker D."/>
            <person name="Gharbi K."/>
            <person name="Hall N."/>
            <person name="Watson M."/>
            <person name="Adriaenssens E.M."/>
            <person name="Foster-Nyarko E."/>
            <person name="Jarju S."/>
            <person name="Secka A."/>
            <person name="Antonio M."/>
            <person name="Oren A."/>
            <person name="Chaudhuri R.R."/>
            <person name="La Ragione R."/>
            <person name="Hildebrand F."/>
            <person name="Pallen M.J."/>
        </authorList>
    </citation>
    <scope>NUCLEOTIDE SEQUENCE</scope>
    <source>
        <strain evidence="2">ChiGjej2B2-7701</strain>
    </source>
</reference>
<name>A0A921IS49_9ACTN</name>
<evidence type="ECO:0000313" key="3">
    <source>
        <dbReference type="Proteomes" id="UP000746751"/>
    </source>
</evidence>
<dbReference type="AlphaFoldDB" id="A0A921IS49"/>
<comment type="caution">
    <text evidence="2">The sequence shown here is derived from an EMBL/GenBank/DDBJ whole genome shotgun (WGS) entry which is preliminary data.</text>
</comment>
<keyword evidence="1" id="KW-0472">Membrane</keyword>
<reference evidence="2" key="2">
    <citation type="submission" date="2021-09" db="EMBL/GenBank/DDBJ databases">
        <authorList>
            <person name="Gilroy R."/>
        </authorList>
    </citation>
    <scope>NUCLEOTIDE SEQUENCE</scope>
    <source>
        <strain evidence="2">ChiGjej2B2-7701</strain>
    </source>
</reference>
<accession>A0A921IS49</accession>
<protein>
    <submittedName>
        <fullName evidence="2">Uncharacterized protein</fullName>
    </submittedName>
</protein>
<dbReference type="EMBL" id="DYVF01000041">
    <property type="protein sequence ID" value="HJG30982.1"/>
    <property type="molecule type" value="Genomic_DNA"/>
</dbReference>
<gene>
    <name evidence="2" type="ORF">K8U80_06255</name>
</gene>
<evidence type="ECO:0000256" key="1">
    <source>
        <dbReference type="SAM" id="Phobius"/>
    </source>
</evidence>
<keyword evidence="1" id="KW-1133">Transmembrane helix</keyword>
<proteinExistence type="predicted"/>
<organism evidence="2 3">
    <name type="scientific">Collinsella ihumii</name>
    <dbReference type="NCBI Taxonomy" id="1720204"/>
    <lineage>
        <taxon>Bacteria</taxon>
        <taxon>Bacillati</taxon>
        <taxon>Actinomycetota</taxon>
        <taxon>Coriobacteriia</taxon>
        <taxon>Coriobacteriales</taxon>
        <taxon>Coriobacteriaceae</taxon>
        <taxon>Collinsella</taxon>
    </lineage>
</organism>
<feature type="transmembrane region" description="Helical" evidence="1">
    <location>
        <begin position="5"/>
        <end position="24"/>
    </location>
</feature>
<dbReference type="Proteomes" id="UP000746751">
    <property type="component" value="Unassembled WGS sequence"/>
</dbReference>